<dbReference type="EMBL" id="CAJNOQ010060233">
    <property type="protein sequence ID" value="CAF1669744.1"/>
    <property type="molecule type" value="Genomic_DNA"/>
</dbReference>
<dbReference type="Proteomes" id="UP000663829">
    <property type="component" value="Unassembled WGS sequence"/>
</dbReference>
<evidence type="ECO:0000259" key="3">
    <source>
        <dbReference type="PROSITE" id="PS50158"/>
    </source>
</evidence>
<organism evidence="4 6">
    <name type="scientific">Didymodactylos carnosus</name>
    <dbReference type="NCBI Taxonomy" id="1234261"/>
    <lineage>
        <taxon>Eukaryota</taxon>
        <taxon>Metazoa</taxon>
        <taxon>Spiralia</taxon>
        <taxon>Gnathifera</taxon>
        <taxon>Rotifera</taxon>
        <taxon>Eurotatoria</taxon>
        <taxon>Bdelloidea</taxon>
        <taxon>Philodinida</taxon>
        <taxon>Philodinidae</taxon>
        <taxon>Didymodactylos</taxon>
    </lineage>
</organism>
<evidence type="ECO:0000313" key="4">
    <source>
        <dbReference type="EMBL" id="CAF1669744.1"/>
    </source>
</evidence>
<reference evidence="4" key="1">
    <citation type="submission" date="2021-02" db="EMBL/GenBank/DDBJ databases">
        <authorList>
            <person name="Nowell W R."/>
        </authorList>
    </citation>
    <scope>NUCLEOTIDE SEQUENCE</scope>
</reference>
<dbReference type="AlphaFoldDB" id="A0A816G4Y4"/>
<dbReference type="SUPFAM" id="SSF57756">
    <property type="entry name" value="Retrovirus zinc finger-like domains"/>
    <property type="match status" value="1"/>
</dbReference>
<feature type="compositionally biased region" description="Polar residues" evidence="2">
    <location>
        <begin position="27"/>
        <end position="45"/>
    </location>
</feature>
<dbReference type="EMBL" id="CAJOBC010139099">
    <property type="protein sequence ID" value="CAF4639222.1"/>
    <property type="molecule type" value="Genomic_DNA"/>
</dbReference>
<evidence type="ECO:0000313" key="6">
    <source>
        <dbReference type="Proteomes" id="UP000663829"/>
    </source>
</evidence>
<evidence type="ECO:0000313" key="5">
    <source>
        <dbReference type="EMBL" id="CAF4639222.1"/>
    </source>
</evidence>
<keyword evidence="6" id="KW-1185">Reference proteome</keyword>
<accession>A0A816G4Y4</accession>
<dbReference type="Gene3D" id="4.10.60.10">
    <property type="entry name" value="Zinc finger, CCHC-type"/>
    <property type="match status" value="1"/>
</dbReference>
<dbReference type="InterPro" id="IPR036875">
    <property type="entry name" value="Znf_CCHC_sf"/>
</dbReference>
<name>A0A816G4Y4_9BILA</name>
<dbReference type="GO" id="GO:0008270">
    <property type="term" value="F:zinc ion binding"/>
    <property type="evidence" value="ECO:0007669"/>
    <property type="project" value="UniProtKB-KW"/>
</dbReference>
<evidence type="ECO:0000256" key="2">
    <source>
        <dbReference type="SAM" id="MobiDB-lite"/>
    </source>
</evidence>
<dbReference type="SMART" id="SM00343">
    <property type="entry name" value="ZnF_C2HC"/>
    <property type="match status" value="1"/>
</dbReference>
<keyword evidence="1" id="KW-0863">Zinc-finger</keyword>
<keyword evidence="1" id="KW-0862">Zinc</keyword>
<dbReference type="InterPro" id="IPR001878">
    <property type="entry name" value="Znf_CCHC"/>
</dbReference>
<feature type="domain" description="CCHC-type" evidence="3">
    <location>
        <begin position="89"/>
        <end position="104"/>
    </location>
</feature>
<comment type="caution">
    <text evidence="4">The sequence shown here is derived from an EMBL/GenBank/DDBJ whole genome shotgun (WGS) entry which is preliminary data.</text>
</comment>
<feature type="region of interest" description="Disordered" evidence="2">
    <location>
        <begin position="27"/>
        <end position="78"/>
    </location>
</feature>
<dbReference type="Pfam" id="PF00098">
    <property type="entry name" value="zf-CCHC"/>
    <property type="match status" value="1"/>
</dbReference>
<dbReference type="Proteomes" id="UP000681722">
    <property type="component" value="Unassembled WGS sequence"/>
</dbReference>
<proteinExistence type="predicted"/>
<feature type="compositionally biased region" description="Low complexity" evidence="2">
    <location>
        <begin position="46"/>
        <end position="78"/>
    </location>
</feature>
<sequence length="108" mass="12482">MQQHEHIQVRLSNVQLNDLGTTAIIQETSTRTGVQQSNTTSVDRSQQQQQQSAHTSPSTNNRPQNSNSNNQQYINFNTRPRYYDQQQVCYTCGQPGHYARYCSQYLNQ</sequence>
<keyword evidence="1" id="KW-0479">Metal-binding</keyword>
<evidence type="ECO:0000256" key="1">
    <source>
        <dbReference type="PROSITE-ProRule" id="PRU00047"/>
    </source>
</evidence>
<gene>
    <name evidence="4" type="ORF">GPM918_LOCUS46267</name>
    <name evidence="5" type="ORF">SRO942_LOCUS50085</name>
</gene>
<dbReference type="PROSITE" id="PS50158">
    <property type="entry name" value="ZF_CCHC"/>
    <property type="match status" value="1"/>
</dbReference>
<protein>
    <recommendedName>
        <fullName evidence="3">CCHC-type domain-containing protein</fullName>
    </recommendedName>
</protein>
<dbReference type="OrthoDB" id="7480340at2759"/>
<dbReference type="GO" id="GO:0003676">
    <property type="term" value="F:nucleic acid binding"/>
    <property type="evidence" value="ECO:0007669"/>
    <property type="project" value="InterPro"/>
</dbReference>